<protein>
    <submittedName>
        <fullName evidence="7">A-kinase anchor protein 9-like isoform X2</fullName>
    </submittedName>
</protein>
<evidence type="ECO:0000256" key="5">
    <source>
        <dbReference type="SAM" id="Coils"/>
    </source>
</evidence>
<feature type="coiled-coil region" evidence="5">
    <location>
        <begin position="123"/>
        <end position="179"/>
    </location>
</feature>
<evidence type="ECO:0000313" key="7">
    <source>
        <dbReference type="RefSeq" id="XP_026547558.1"/>
    </source>
</evidence>
<evidence type="ECO:0000256" key="2">
    <source>
        <dbReference type="ARBA" id="ARBA00022490"/>
    </source>
</evidence>
<evidence type="ECO:0000256" key="3">
    <source>
        <dbReference type="ARBA" id="ARBA00023054"/>
    </source>
</evidence>
<dbReference type="GO" id="GO:0007165">
    <property type="term" value="P:signal transduction"/>
    <property type="evidence" value="ECO:0007669"/>
    <property type="project" value="InterPro"/>
</dbReference>
<dbReference type="GO" id="GO:0005795">
    <property type="term" value="C:Golgi stack"/>
    <property type="evidence" value="ECO:0007669"/>
    <property type="project" value="TreeGrafter"/>
</dbReference>
<dbReference type="GO" id="GO:1903358">
    <property type="term" value="P:regulation of Golgi organization"/>
    <property type="evidence" value="ECO:0007669"/>
    <property type="project" value="TreeGrafter"/>
</dbReference>
<dbReference type="GO" id="GO:0005813">
    <property type="term" value="C:centrosome"/>
    <property type="evidence" value="ECO:0007669"/>
    <property type="project" value="UniProtKB-SubCell"/>
</dbReference>
<proteinExistence type="predicted"/>
<comment type="subcellular location">
    <subcellularLocation>
        <location evidence="1">Cytoplasm</location>
        <location evidence="1">Cytoskeleton</location>
        <location evidence="1">Microtubule organizing center</location>
        <location evidence="1">Centrosome</location>
    </subcellularLocation>
</comment>
<evidence type="ECO:0000256" key="4">
    <source>
        <dbReference type="ARBA" id="ARBA00023212"/>
    </source>
</evidence>
<sequence length="294" mass="34256">MNIEFAQKTELARIANLKEEEISLMKPIGTQLENNYHRKEYLEELNSHINEKTCSKPEELYGKMSPLERQFELDAKQATLYEVQHFHPKLSTYSSSHEEEIIEKIPMITNEVSTSSIVTSTQILSYEDHLEDMRQELVRQYQEHQQATEILKQSHMQQMERQKENQELLLTELDSLKIRLAENESVSQTENKEHILEVEDREEQHEQASLDILSKERCTLQKASSRLMKILLDIVKTTAAVEETIGHLVVKLLDQSPKSQFLFKSLAWEARTEDTIKPSIYVGYEPGTCSKVMF</sequence>
<keyword evidence="2" id="KW-0963">Cytoplasm</keyword>
<dbReference type="GO" id="GO:0015459">
    <property type="term" value="F:potassium channel regulator activity"/>
    <property type="evidence" value="ECO:0007669"/>
    <property type="project" value="TreeGrafter"/>
</dbReference>
<dbReference type="GeneID" id="113429249"/>
<dbReference type="GO" id="GO:0005801">
    <property type="term" value="C:cis-Golgi network"/>
    <property type="evidence" value="ECO:0007669"/>
    <property type="project" value="TreeGrafter"/>
</dbReference>
<keyword evidence="3 5" id="KW-0175">Coiled coil</keyword>
<keyword evidence="6" id="KW-1185">Reference proteome</keyword>
<dbReference type="GO" id="GO:0060090">
    <property type="term" value="F:molecular adaptor activity"/>
    <property type="evidence" value="ECO:0007669"/>
    <property type="project" value="InterPro"/>
</dbReference>
<gene>
    <name evidence="7" type="primary">LOC113429249</name>
</gene>
<dbReference type="GO" id="GO:0034237">
    <property type="term" value="F:protein kinase A regulatory subunit binding"/>
    <property type="evidence" value="ECO:0007669"/>
    <property type="project" value="TreeGrafter"/>
</dbReference>
<dbReference type="GO" id="GO:0051661">
    <property type="term" value="P:maintenance of centrosome location"/>
    <property type="evidence" value="ECO:0007669"/>
    <property type="project" value="TreeGrafter"/>
</dbReference>
<evidence type="ECO:0000313" key="6">
    <source>
        <dbReference type="Proteomes" id="UP000504612"/>
    </source>
</evidence>
<keyword evidence="4" id="KW-0206">Cytoskeleton</keyword>
<dbReference type="GO" id="GO:0060307">
    <property type="term" value="P:regulation of ventricular cardiac muscle cell membrane repolarization"/>
    <property type="evidence" value="ECO:0007669"/>
    <property type="project" value="TreeGrafter"/>
</dbReference>
<dbReference type="InterPro" id="IPR028745">
    <property type="entry name" value="AKAP9/Pericentrin"/>
</dbReference>
<name>A0A6J1W402_9SAUR</name>
<dbReference type="PANTHER" id="PTHR44981:SF1">
    <property type="entry name" value="A-KINASE ANCHOR PROTEIN 9"/>
    <property type="match status" value="1"/>
</dbReference>
<reference evidence="7" key="1">
    <citation type="submission" date="2025-08" db="UniProtKB">
        <authorList>
            <consortium name="RefSeq"/>
        </authorList>
    </citation>
    <scope>IDENTIFICATION</scope>
</reference>
<evidence type="ECO:0000256" key="1">
    <source>
        <dbReference type="ARBA" id="ARBA00004300"/>
    </source>
</evidence>
<dbReference type="PANTHER" id="PTHR44981">
    <property type="entry name" value="PERICENTRIN-LIKE PROTEIN, ISOFORM F"/>
    <property type="match status" value="1"/>
</dbReference>
<dbReference type="AlphaFoldDB" id="A0A6J1W402"/>
<accession>A0A6J1W402</accession>
<organism evidence="6 7">
    <name type="scientific">Notechis scutatus</name>
    <name type="common">mainland tiger snake</name>
    <dbReference type="NCBI Taxonomy" id="8663"/>
    <lineage>
        <taxon>Eukaryota</taxon>
        <taxon>Metazoa</taxon>
        <taxon>Chordata</taxon>
        <taxon>Craniata</taxon>
        <taxon>Vertebrata</taxon>
        <taxon>Euteleostomi</taxon>
        <taxon>Lepidosauria</taxon>
        <taxon>Squamata</taxon>
        <taxon>Bifurcata</taxon>
        <taxon>Unidentata</taxon>
        <taxon>Episquamata</taxon>
        <taxon>Toxicofera</taxon>
        <taxon>Serpentes</taxon>
        <taxon>Colubroidea</taxon>
        <taxon>Elapidae</taxon>
        <taxon>Hydrophiinae</taxon>
        <taxon>Notechis</taxon>
    </lineage>
</organism>
<dbReference type="Proteomes" id="UP000504612">
    <property type="component" value="Unplaced"/>
</dbReference>
<dbReference type="RefSeq" id="XP_026547558.1">
    <property type="nucleotide sequence ID" value="XM_026691773.1"/>
</dbReference>
<dbReference type="GO" id="GO:0097060">
    <property type="term" value="C:synaptic membrane"/>
    <property type="evidence" value="ECO:0007669"/>
    <property type="project" value="TreeGrafter"/>
</dbReference>